<dbReference type="SMART" id="SM01234">
    <property type="entry name" value="Haemolytic"/>
    <property type="match status" value="1"/>
</dbReference>
<evidence type="ECO:0000313" key="1">
    <source>
        <dbReference type="EMBL" id="ABW26880.1"/>
    </source>
</evidence>
<dbReference type="RefSeq" id="WP_012162383.1">
    <property type="nucleotide sequence ID" value="NC_009925.1"/>
</dbReference>
<name>B0CDF5_ACAM1</name>
<dbReference type="InterPro" id="IPR002696">
    <property type="entry name" value="Membr_insert_effic_factor_YidD"/>
</dbReference>
<protein>
    <recommendedName>
        <fullName evidence="3">Membrane protein insertion efficiency factor YidD</fullName>
    </recommendedName>
</protein>
<accession>B0CDF5</accession>
<proteinExistence type="predicted"/>
<dbReference type="NCBIfam" id="TIGR00278">
    <property type="entry name" value="membrane protein insertion efficiency factor YidD"/>
    <property type="match status" value="1"/>
</dbReference>
<dbReference type="AlphaFoldDB" id="B0CDF5"/>
<dbReference type="Pfam" id="PF01809">
    <property type="entry name" value="YidD"/>
    <property type="match status" value="1"/>
</dbReference>
<dbReference type="STRING" id="329726.AM1_1860"/>
<sequence>MNRGLISRSAAVIVPVAQVAERLRLSHLLRWLVLMGVRDYQRYLSPYKGFSCAHRRFYGGVSCSEYFRRAVQDNGLAGAMPRFQQRLRACKGASRILNASSPNSKKHRKQQQESCGDCGAGWCDSACIPLDICDVFEFCDLDCDVLGGLDGCGDCGGCDCG</sequence>
<gene>
    <name evidence="1" type="ordered locus">AM1_1860</name>
</gene>
<dbReference type="OrthoDB" id="6629784at2"/>
<dbReference type="EMBL" id="CP000828">
    <property type="protein sequence ID" value="ABW26880.1"/>
    <property type="molecule type" value="Genomic_DNA"/>
</dbReference>
<reference evidence="1 2" key="1">
    <citation type="journal article" date="2008" name="Proc. Natl. Acad. Sci. U.S.A.">
        <title>Niche adaptation and genome expansion in the chlorophyll d-producing cyanobacterium Acaryochloris marina.</title>
        <authorList>
            <person name="Swingley W.D."/>
            <person name="Chen M."/>
            <person name="Cheung P.C."/>
            <person name="Conrad A.L."/>
            <person name="Dejesa L.C."/>
            <person name="Hao J."/>
            <person name="Honchak B.M."/>
            <person name="Karbach L.E."/>
            <person name="Kurdoglu A."/>
            <person name="Lahiri S."/>
            <person name="Mastrian S.D."/>
            <person name="Miyashita H."/>
            <person name="Page L."/>
            <person name="Ramakrishna P."/>
            <person name="Satoh S."/>
            <person name="Sattley W.M."/>
            <person name="Shimada Y."/>
            <person name="Taylor H.L."/>
            <person name="Tomo T."/>
            <person name="Tsuchiya T."/>
            <person name="Wang Z.T."/>
            <person name="Raymond J."/>
            <person name="Mimuro M."/>
            <person name="Blankenship R.E."/>
            <person name="Touchman J.W."/>
        </authorList>
    </citation>
    <scope>NUCLEOTIDE SEQUENCE [LARGE SCALE GENOMIC DNA]</scope>
    <source>
        <strain evidence="2">MBIC 11017</strain>
    </source>
</reference>
<dbReference type="eggNOG" id="COG0759">
    <property type="taxonomic scope" value="Bacteria"/>
</dbReference>
<dbReference type="HOGENOM" id="CLU_138959_0_0_3"/>
<dbReference type="Proteomes" id="UP000000268">
    <property type="component" value="Chromosome"/>
</dbReference>
<evidence type="ECO:0000313" key="2">
    <source>
        <dbReference type="Proteomes" id="UP000000268"/>
    </source>
</evidence>
<organism evidence="1 2">
    <name type="scientific">Acaryochloris marina (strain MBIC 11017)</name>
    <dbReference type="NCBI Taxonomy" id="329726"/>
    <lineage>
        <taxon>Bacteria</taxon>
        <taxon>Bacillati</taxon>
        <taxon>Cyanobacteriota</taxon>
        <taxon>Cyanophyceae</taxon>
        <taxon>Acaryochloridales</taxon>
        <taxon>Acaryochloridaceae</taxon>
        <taxon>Acaryochloris</taxon>
    </lineage>
</organism>
<dbReference type="KEGG" id="amr:AM1_1860"/>
<keyword evidence="2" id="KW-1185">Reference proteome</keyword>
<evidence type="ECO:0008006" key="3">
    <source>
        <dbReference type="Google" id="ProtNLM"/>
    </source>
</evidence>